<dbReference type="AlphaFoldDB" id="A0A6G0X253"/>
<accession>A0A6G0X253</accession>
<comment type="caution">
    <text evidence="1">The sequence shown here is derived from an EMBL/GenBank/DDBJ whole genome shotgun (WGS) entry which is preliminary data.</text>
</comment>
<keyword evidence="2" id="KW-1185">Reference proteome</keyword>
<dbReference type="EMBL" id="VJMJ01000119">
    <property type="protein sequence ID" value="KAF0733901.1"/>
    <property type="molecule type" value="Genomic_DNA"/>
</dbReference>
<sequence length="116" mass="13339">MLQYRAEHCDGIMAAHCNECSLNANRVYWPYEAQRFCYFVQRHSHLEGQSHGCDSVNDLRHLKCVNFIAPKRQGTYASKDAFCGLRRMLATAFSRCFMNTGEKLWMKSPPRGGDLS</sequence>
<organism evidence="1 2">
    <name type="scientific">Aphanomyces euteiches</name>
    <dbReference type="NCBI Taxonomy" id="100861"/>
    <lineage>
        <taxon>Eukaryota</taxon>
        <taxon>Sar</taxon>
        <taxon>Stramenopiles</taxon>
        <taxon>Oomycota</taxon>
        <taxon>Saprolegniomycetes</taxon>
        <taxon>Saprolegniales</taxon>
        <taxon>Verrucalvaceae</taxon>
        <taxon>Aphanomyces</taxon>
    </lineage>
</organism>
<reference evidence="1 2" key="1">
    <citation type="submission" date="2019-07" db="EMBL/GenBank/DDBJ databases">
        <title>Genomics analysis of Aphanomyces spp. identifies a new class of oomycete effector associated with host adaptation.</title>
        <authorList>
            <person name="Gaulin E."/>
        </authorList>
    </citation>
    <scope>NUCLEOTIDE SEQUENCE [LARGE SCALE GENOMIC DNA]</scope>
    <source>
        <strain evidence="1 2">ATCC 201684</strain>
    </source>
</reference>
<dbReference type="Proteomes" id="UP000481153">
    <property type="component" value="Unassembled WGS sequence"/>
</dbReference>
<evidence type="ECO:0000313" key="1">
    <source>
        <dbReference type="EMBL" id="KAF0733901.1"/>
    </source>
</evidence>
<gene>
    <name evidence="1" type="ORF">Ae201684_009458</name>
</gene>
<evidence type="ECO:0000313" key="2">
    <source>
        <dbReference type="Proteomes" id="UP000481153"/>
    </source>
</evidence>
<proteinExistence type="predicted"/>
<name>A0A6G0X253_9STRA</name>
<protein>
    <submittedName>
        <fullName evidence="1">Uncharacterized protein</fullName>
    </submittedName>
</protein>